<dbReference type="GO" id="GO:0000272">
    <property type="term" value="P:polysaccharide catabolic process"/>
    <property type="evidence" value="ECO:0007669"/>
    <property type="project" value="InterPro"/>
</dbReference>
<gene>
    <name evidence="2" type="ORF">SAMN05443636_0391</name>
</gene>
<organism evidence="2 3">
    <name type="scientific">Halobaculum gomorrense</name>
    <dbReference type="NCBI Taxonomy" id="43928"/>
    <lineage>
        <taxon>Archaea</taxon>
        <taxon>Methanobacteriati</taxon>
        <taxon>Methanobacteriota</taxon>
        <taxon>Stenosarchaea group</taxon>
        <taxon>Halobacteria</taxon>
        <taxon>Halobacteriales</taxon>
        <taxon>Haloferacaceae</taxon>
        <taxon>Halobaculum</taxon>
    </lineage>
</organism>
<name>A0A1M5K677_9EURY</name>
<dbReference type="InterPro" id="IPR018247">
    <property type="entry name" value="EF_Hand_1_Ca_BS"/>
</dbReference>
<dbReference type="Pfam" id="PF05787">
    <property type="entry name" value="PhoX"/>
    <property type="match status" value="1"/>
</dbReference>
<feature type="compositionally biased region" description="Low complexity" evidence="1">
    <location>
        <begin position="346"/>
        <end position="360"/>
    </location>
</feature>
<dbReference type="PANTHER" id="PTHR35399">
    <property type="entry name" value="SLR8030 PROTEIN"/>
    <property type="match status" value="1"/>
</dbReference>
<dbReference type="SUPFAM" id="SSF63446">
    <property type="entry name" value="Type I dockerin domain"/>
    <property type="match status" value="1"/>
</dbReference>
<dbReference type="PANTHER" id="PTHR35399:SF2">
    <property type="entry name" value="DUF839 DOMAIN-CONTAINING PROTEIN"/>
    <property type="match status" value="1"/>
</dbReference>
<proteinExistence type="predicted"/>
<dbReference type="STRING" id="43928.SAMN05443636_0391"/>
<dbReference type="AlphaFoldDB" id="A0A1M5K677"/>
<dbReference type="InterPro" id="IPR036439">
    <property type="entry name" value="Dockerin_dom_sf"/>
</dbReference>
<dbReference type="EMBL" id="FQWV01000001">
    <property type="protein sequence ID" value="SHG48322.1"/>
    <property type="molecule type" value="Genomic_DNA"/>
</dbReference>
<dbReference type="Proteomes" id="UP000184357">
    <property type="component" value="Unassembled WGS sequence"/>
</dbReference>
<dbReference type="PROSITE" id="PS51318">
    <property type="entry name" value="TAT"/>
    <property type="match status" value="1"/>
</dbReference>
<evidence type="ECO:0000256" key="1">
    <source>
        <dbReference type="SAM" id="MobiDB-lite"/>
    </source>
</evidence>
<dbReference type="InterPro" id="IPR008557">
    <property type="entry name" value="PhoX"/>
</dbReference>
<evidence type="ECO:0008006" key="4">
    <source>
        <dbReference type="Google" id="ProtNLM"/>
    </source>
</evidence>
<reference evidence="2 3" key="1">
    <citation type="submission" date="2016-11" db="EMBL/GenBank/DDBJ databases">
        <authorList>
            <person name="Jaros S."/>
            <person name="Januszkiewicz K."/>
            <person name="Wedrychowicz H."/>
        </authorList>
    </citation>
    <scope>NUCLEOTIDE SEQUENCE [LARGE SCALE GENOMIC DNA]</scope>
    <source>
        <strain evidence="2 3">DSM 9297</strain>
    </source>
</reference>
<dbReference type="OrthoDB" id="167814at2157"/>
<feature type="region of interest" description="Disordered" evidence="1">
    <location>
        <begin position="340"/>
        <end position="365"/>
    </location>
</feature>
<dbReference type="PROSITE" id="PS00018">
    <property type="entry name" value="EF_HAND_1"/>
    <property type="match status" value="2"/>
</dbReference>
<keyword evidence="3" id="KW-1185">Reference proteome</keyword>
<protein>
    <recommendedName>
        <fullName evidence="4">DUF839 domain-containing protein</fullName>
    </recommendedName>
</protein>
<evidence type="ECO:0000313" key="2">
    <source>
        <dbReference type="EMBL" id="SHG48322.1"/>
    </source>
</evidence>
<accession>A0A1M5K677</accession>
<dbReference type="RefSeq" id="WP_073306706.1">
    <property type="nucleotide sequence ID" value="NZ_FQWV01000001.1"/>
</dbReference>
<dbReference type="InterPro" id="IPR006311">
    <property type="entry name" value="TAT_signal"/>
</dbReference>
<evidence type="ECO:0000313" key="3">
    <source>
        <dbReference type="Proteomes" id="UP000184357"/>
    </source>
</evidence>
<sequence length="895" mass="96687">MVDLSRRRLMKTSVAAAVGAGAASSGVAAAADADTVGAPSARGSIKRFATTSLGAEVTGPFVFDDGTLLFSHQHPSRDNPGEFSRGGIGYVSGFDFRFDGSNDDFAELPIPTTNEQQSRVRVSDGEYVFLAQQEDEINGGAEQLGVPETPDGVPIDRFAGSRYSEPGYTPDCNQFIPTNEDGTEGLLYTNFETSPGNVTRIPISRTEDGEWEADLENAINLANTEPLRALQGTRINCAGELTPWGTMISSEEEYAHPTVSLTATVSDILEKGTGQGLRGARPFWNRPNPTEIQSAVASYAEADEDFQSWYVQGYWALSGVELLAYYNGAEPVDQRNFDEATAEPDANGTGAEAEGTNTTEPIGEGYPNPYRQGYHVDFRDPAADPPTPVKYYVMGRGAWEMADIVGDRRTVYETSDGDAKGIYKFVADELIDGYDDPMDLSGTLYAPKITNASAAKDRSPANVPLDIEWIELGHATNREVESWIAEYDGITQVDYLETHAETDWRDDLDAAIEEADREVIENGNRNYITDEEIVEWAEQYEERGPEDVDEELRKVPFLETRAAAKEIGASIEFNKAEGVDSVAGAGPGDFVYFGLAEYNDALSDDEGDLRMDRVDGGVVYRGQLKRDYDITRLEPVVVGFDGSDSTEVADQAPLNIDNVYVMNDGRVLCCEDADQLARSFKNDCMWVYQPNVMVDAGAVAVRNGTTGTLDVTASSLPAGFSGARVKLVVSDPEVASIESVSFPEEIALTKRAISDDGSTATLQVTDATETVGQGGRDVTLATLTVRGTGSGTADIDVTVQAMDDEDGDAIDAEGRAGLVVTGPPAVAGGNAPRDLDGDGDYADVNGNGRLDYADVTALFRNFDGDSVRLNKWAYDFNDNGQLDFDDVVDLYEEVN</sequence>